<dbReference type="GeneID" id="18824019"/>
<dbReference type="KEGG" id="abp:AGABI1DRAFT113511"/>
<evidence type="ECO:0000313" key="2">
    <source>
        <dbReference type="EMBL" id="EKM80313.1"/>
    </source>
</evidence>
<protein>
    <submittedName>
        <fullName evidence="2">Uncharacterized protein</fullName>
    </submittedName>
</protein>
<dbReference type="EMBL" id="JH971389">
    <property type="protein sequence ID" value="EKM80313.1"/>
    <property type="molecule type" value="Genomic_DNA"/>
</dbReference>
<dbReference type="RefSeq" id="XP_007329492.1">
    <property type="nucleotide sequence ID" value="XM_007329430.1"/>
</dbReference>
<proteinExistence type="predicted"/>
<accession>K5XAN0</accession>
<dbReference type="InParanoid" id="K5XAN0"/>
<dbReference type="Proteomes" id="UP000008493">
    <property type="component" value="Unassembled WGS sequence"/>
</dbReference>
<feature type="region of interest" description="Disordered" evidence="1">
    <location>
        <begin position="46"/>
        <end position="65"/>
    </location>
</feature>
<gene>
    <name evidence="2" type="ORF">AGABI1DRAFT_113511</name>
</gene>
<dbReference type="HOGENOM" id="CLU_2855725_0_0_1"/>
<sequence length="65" mass="6905">MEEGTTRPAIQDEIIVQRAAKNSLDGDAKSSSALQVNDIEATRIKVGEDLNGGQGERRPSNVVAP</sequence>
<keyword evidence="3" id="KW-1185">Reference proteome</keyword>
<evidence type="ECO:0000256" key="1">
    <source>
        <dbReference type="SAM" id="MobiDB-lite"/>
    </source>
</evidence>
<dbReference type="AlphaFoldDB" id="K5XAN0"/>
<evidence type="ECO:0000313" key="3">
    <source>
        <dbReference type="Proteomes" id="UP000008493"/>
    </source>
</evidence>
<reference evidence="3" key="1">
    <citation type="journal article" date="2012" name="Proc. Natl. Acad. Sci. U.S.A.">
        <title>Genome sequence of the button mushroom Agaricus bisporus reveals mechanisms governing adaptation to a humic-rich ecological niche.</title>
        <authorList>
            <person name="Morin E."/>
            <person name="Kohler A."/>
            <person name="Baker A.R."/>
            <person name="Foulongne-Oriol M."/>
            <person name="Lombard V."/>
            <person name="Nagy L.G."/>
            <person name="Ohm R.A."/>
            <person name="Patyshakuliyeva A."/>
            <person name="Brun A."/>
            <person name="Aerts A.L."/>
            <person name="Bailey A.M."/>
            <person name="Billette C."/>
            <person name="Coutinho P.M."/>
            <person name="Deakin G."/>
            <person name="Doddapaneni H."/>
            <person name="Floudas D."/>
            <person name="Grimwood J."/>
            <person name="Hilden K."/>
            <person name="Kuees U."/>
            <person name="LaButti K.M."/>
            <person name="Lapidus A."/>
            <person name="Lindquist E.A."/>
            <person name="Lucas S.M."/>
            <person name="Murat C."/>
            <person name="Riley R.W."/>
            <person name="Salamov A.A."/>
            <person name="Schmutz J."/>
            <person name="Subramanian V."/>
            <person name="Woesten H.A.B."/>
            <person name="Xu J."/>
            <person name="Eastwood D.C."/>
            <person name="Foster G.D."/>
            <person name="Sonnenberg A.S."/>
            <person name="Cullen D."/>
            <person name="de Vries R.P."/>
            <person name="Lundell T."/>
            <person name="Hibbett D.S."/>
            <person name="Henrissat B."/>
            <person name="Burton K.S."/>
            <person name="Kerrigan R.W."/>
            <person name="Challen M.P."/>
            <person name="Grigoriev I.V."/>
            <person name="Martin F."/>
        </authorList>
    </citation>
    <scope>NUCLEOTIDE SEQUENCE [LARGE SCALE GENOMIC DNA]</scope>
    <source>
        <strain evidence="3">JB137-S8 / ATCC MYA-4627 / FGSC 10392</strain>
    </source>
</reference>
<feature type="non-terminal residue" evidence="2">
    <location>
        <position position="65"/>
    </location>
</feature>
<organism evidence="2 3">
    <name type="scientific">Agaricus bisporus var. burnettii (strain JB137-S8 / ATCC MYA-4627 / FGSC 10392)</name>
    <name type="common">White button mushroom</name>
    <dbReference type="NCBI Taxonomy" id="597362"/>
    <lineage>
        <taxon>Eukaryota</taxon>
        <taxon>Fungi</taxon>
        <taxon>Dikarya</taxon>
        <taxon>Basidiomycota</taxon>
        <taxon>Agaricomycotina</taxon>
        <taxon>Agaricomycetes</taxon>
        <taxon>Agaricomycetidae</taxon>
        <taxon>Agaricales</taxon>
        <taxon>Agaricineae</taxon>
        <taxon>Agaricaceae</taxon>
        <taxon>Agaricus</taxon>
    </lineage>
</organism>
<name>K5XAN0_AGABU</name>